<accession>X0XN62</accession>
<reference evidence="1" key="1">
    <citation type="journal article" date="2014" name="Front. Microbiol.">
        <title>High frequency of phylogenetically diverse reductive dehalogenase-homologous genes in deep subseafloor sedimentary metagenomes.</title>
        <authorList>
            <person name="Kawai M."/>
            <person name="Futagami T."/>
            <person name="Toyoda A."/>
            <person name="Takaki Y."/>
            <person name="Nishi S."/>
            <person name="Hori S."/>
            <person name="Arai W."/>
            <person name="Tsubouchi T."/>
            <person name="Morono Y."/>
            <person name="Uchiyama I."/>
            <person name="Ito T."/>
            <person name="Fujiyama A."/>
            <person name="Inagaki F."/>
            <person name="Takami H."/>
        </authorList>
    </citation>
    <scope>NUCLEOTIDE SEQUENCE</scope>
    <source>
        <strain evidence="1">Expedition CK06-06</strain>
    </source>
</reference>
<protein>
    <submittedName>
        <fullName evidence="1">Uncharacterized protein</fullName>
    </submittedName>
</protein>
<comment type="caution">
    <text evidence="1">The sequence shown here is derived from an EMBL/GenBank/DDBJ whole genome shotgun (WGS) entry which is preliminary data.</text>
</comment>
<feature type="non-terminal residue" evidence="1">
    <location>
        <position position="90"/>
    </location>
</feature>
<dbReference type="EMBL" id="BARS01030859">
    <property type="protein sequence ID" value="GAG26401.1"/>
    <property type="molecule type" value="Genomic_DNA"/>
</dbReference>
<dbReference type="AlphaFoldDB" id="X0XN62"/>
<proteinExistence type="predicted"/>
<gene>
    <name evidence="1" type="ORF">S01H1_48076</name>
</gene>
<organism evidence="1">
    <name type="scientific">marine sediment metagenome</name>
    <dbReference type="NCBI Taxonomy" id="412755"/>
    <lineage>
        <taxon>unclassified sequences</taxon>
        <taxon>metagenomes</taxon>
        <taxon>ecological metagenomes</taxon>
    </lineage>
</organism>
<sequence>MGEQGELESEFHERMLRLYWEAGYECGYWANYFLRGVRNQGGVKEAKRLLAKKGRPQPGFFRVVKECKRPDLTVEALICDNSKFWVLFKE</sequence>
<evidence type="ECO:0000313" key="1">
    <source>
        <dbReference type="EMBL" id="GAG26401.1"/>
    </source>
</evidence>
<name>X0XN62_9ZZZZ</name>